<gene>
    <name evidence="2" type="ORF">C7212DRAFT_338913</name>
</gene>
<comment type="caution">
    <text evidence="2">The sequence shown here is derived from an EMBL/GenBank/DDBJ whole genome shotgun (WGS) entry which is preliminary data.</text>
</comment>
<keyword evidence="3" id="KW-1185">Reference proteome</keyword>
<keyword evidence="1" id="KW-1133">Transmembrane helix</keyword>
<dbReference type="OrthoDB" id="10491422at2759"/>
<dbReference type="EMBL" id="PYWC01000151">
    <property type="protein sequence ID" value="PWW71667.1"/>
    <property type="molecule type" value="Genomic_DNA"/>
</dbReference>
<evidence type="ECO:0000313" key="2">
    <source>
        <dbReference type="EMBL" id="PWW71667.1"/>
    </source>
</evidence>
<dbReference type="Proteomes" id="UP000246991">
    <property type="component" value="Unassembled WGS sequence"/>
</dbReference>
<name>A0A317SD77_9PEZI</name>
<reference evidence="2 3" key="1">
    <citation type="submission" date="2018-03" db="EMBL/GenBank/DDBJ databases">
        <title>Genomes of Pezizomycetes fungi and the evolution of truffles.</title>
        <authorList>
            <person name="Murat C."/>
            <person name="Payen T."/>
            <person name="Noel B."/>
            <person name="Kuo A."/>
            <person name="Martin F.M."/>
        </authorList>
    </citation>
    <scope>NUCLEOTIDE SEQUENCE [LARGE SCALE GENOMIC DNA]</scope>
    <source>
        <strain evidence="2">091103-1</strain>
    </source>
</reference>
<feature type="transmembrane region" description="Helical" evidence="1">
    <location>
        <begin position="85"/>
        <end position="106"/>
    </location>
</feature>
<evidence type="ECO:0000313" key="3">
    <source>
        <dbReference type="Proteomes" id="UP000246991"/>
    </source>
</evidence>
<dbReference type="AlphaFoldDB" id="A0A317SD77"/>
<keyword evidence="1" id="KW-0472">Membrane</keyword>
<sequence length="113" mass="12930">MTITALRTEMSTETAAPNTILPPLPAKVAWAWPIRTNLTAILQQIFYRLLAFLLQQGMSLRLRWGKFKDALFYETILLLLQPNPVVLILMWPGWIVVLLVVVWRWWAGAGDAV</sequence>
<organism evidence="2 3">
    <name type="scientific">Tuber magnatum</name>
    <name type="common">white Piedmont truffle</name>
    <dbReference type="NCBI Taxonomy" id="42249"/>
    <lineage>
        <taxon>Eukaryota</taxon>
        <taxon>Fungi</taxon>
        <taxon>Dikarya</taxon>
        <taxon>Ascomycota</taxon>
        <taxon>Pezizomycotina</taxon>
        <taxon>Pezizomycetes</taxon>
        <taxon>Pezizales</taxon>
        <taxon>Tuberaceae</taxon>
        <taxon>Tuber</taxon>
    </lineage>
</organism>
<keyword evidence="1" id="KW-0812">Transmembrane</keyword>
<accession>A0A317SD77</accession>
<evidence type="ECO:0000256" key="1">
    <source>
        <dbReference type="SAM" id="Phobius"/>
    </source>
</evidence>
<protein>
    <submittedName>
        <fullName evidence="2">Uncharacterized protein</fullName>
    </submittedName>
</protein>
<proteinExistence type="predicted"/>